<organism evidence="1 2">
    <name type="scientific">Peronosclerospora sorghi</name>
    <dbReference type="NCBI Taxonomy" id="230839"/>
    <lineage>
        <taxon>Eukaryota</taxon>
        <taxon>Sar</taxon>
        <taxon>Stramenopiles</taxon>
        <taxon>Oomycota</taxon>
        <taxon>Peronosporomycetes</taxon>
        <taxon>Peronosporales</taxon>
        <taxon>Peronosporaceae</taxon>
        <taxon>Peronosclerospora</taxon>
    </lineage>
</organism>
<proteinExistence type="predicted"/>
<dbReference type="Proteomes" id="UP001163321">
    <property type="component" value="Chromosome 5"/>
</dbReference>
<name>A0ACC0W0S7_9STRA</name>
<dbReference type="EMBL" id="CM047584">
    <property type="protein sequence ID" value="KAI9911596.1"/>
    <property type="molecule type" value="Genomic_DNA"/>
</dbReference>
<evidence type="ECO:0000313" key="2">
    <source>
        <dbReference type="Proteomes" id="UP001163321"/>
    </source>
</evidence>
<protein>
    <submittedName>
        <fullName evidence="1">Uncharacterized protein</fullName>
    </submittedName>
</protein>
<reference evidence="1 2" key="1">
    <citation type="journal article" date="2022" name="bioRxiv">
        <title>The genome of the oomycete Peronosclerospora sorghi, a cosmopolitan pathogen of maize and sorghum, is inflated with dispersed pseudogenes.</title>
        <authorList>
            <person name="Fletcher K."/>
            <person name="Martin F."/>
            <person name="Isakeit T."/>
            <person name="Cavanaugh K."/>
            <person name="Magill C."/>
            <person name="Michelmore R."/>
        </authorList>
    </citation>
    <scope>NUCLEOTIDE SEQUENCE [LARGE SCALE GENOMIC DNA]</scope>
    <source>
        <strain evidence="1">P6</strain>
    </source>
</reference>
<evidence type="ECO:0000313" key="1">
    <source>
        <dbReference type="EMBL" id="KAI9911596.1"/>
    </source>
</evidence>
<sequence>MGRELLKKRIVFTLTFQPAHQVLNVPNFITAARILSTPYLAYLIVQGAHVSAIGLLAAAGVSDWLDGYIARTYHQESIVGSFLDPFADKLLVGTLSMSMMWSGLLPMPLAALILGRDALLIGGTFYHRLTTKDESSGFFDTSDGGAFQVCPSTLSKVNTALQFSSFGLALTHAAWLIPTTPTLDVLFGVVGTTTVLSGVEYCYGYMTKTGAFRPLPKAVERPIRKAVERTEAVVKRTRDVIKRPLENAGRQAKERIKK</sequence>
<gene>
    <name evidence="1" type="ORF">PsorP6_009852</name>
</gene>
<accession>A0ACC0W0S7</accession>
<keyword evidence="2" id="KW-1185">Reference proteome</keyword>
<comment type="caution">
    <text evidence="1">The sequence shown here is derived from an EMBL/GenBank/DDBJ whole genome shotgun (WGS) entry which is preliminary data.</text>
</comment>